<dbReference type="AlphaFoldDB" id="A0A0A8Y7F4"/>
<protein>
    <submittedName>
        <fullName evidence="1">Uncharacterized protein</fullName>
    </submittedName>
</protein>
<evidence type="ECO:0000313" key="1">
    <source>
        <dbReference type="EMBL" id="JAD21060.1"/>
    </source>
</evidence>
<reference evidence="1" key="2">
    <citation type="journal article" date="2015" name="Data Brief">
        <title>Shoot transcriptome of the giant reed, Arundo donax.</title>
        <authorList>
            <person name="Barrero R.A."/>
            <person name="Guerrero F.D."/>
            <person name="Moolhuijzen P."/>
            <person name="Goolsby J.A."/>
            <person name="Tidwell J."/>
            <person name="Bellgard S.E."/>
            <person name="Bellgard M.I."/>
        </authorList>
    </citation>
    <scope>NUCLEOTIDE SEQUENCE</scope>
    <source>
        <tissue evidence="1">Shoot tissue taken approximately 20 cm above the soil surface</tissue>
    </source>
</reference>
<proteinExistence type="predicted"/>
<accession>A0A0A8Y7F4</accession>
<reference evidence="1" key="1">
    <citation type="submission" date="2014-09" db="EMBL/GenBank/DDBJ databases">
        <authorList>
            <person name="Magalhaes I.L.F."/>
            <person name="Oliveira U."/>
            <person name="Santos F.R."/>
            <person name="Vidigal T.H.D.A."/>
            <person name="Brescovit A.D."/>
            <person name="Santos A.J."/>
        </authorList>
    </citation>
    <scope>NUCLEOTIDE SEQUENCE</scope>
    <source>
        <tissue evidence="1">Shoot tissue taken approximately 20 cm above the soil surface</tissue>
    </source>
</reference>
<sequence length="31" mass="3787">MLTSRYHRKNRVSLTLSPLPSVFKFRTYIQF</sequence>
<organism evidence="1">
    <name type="scientific">Arundo donax</name>
    <name type="common">Giant reed</name>
    <name type="synonym">Donax arundinaceus</name>
    <dbReference type="NCBI Taxonomy" id="35708"/>
    <lineage>
        <taxon>Eukaryota</taxon>
        <taxon>Viridiplantae</taxon>
        <taxon>Streptophyta</taxon>
        <taxon>Embryophyta</taxon>
        <taxon>Tracheophyta</taxon>
        <taxon>Spermatophyta</taxon>
        <taxon>Magnoliopsida</taxon>
        <taxon>Liliopsida</taxon>
        <taxon>Poales</taxon>
        <taxon>Poaceae</taxon>
        <taxon>PACMAD clade</taxon>
        <taxon>Arundinoideae</taxon>
        <taxon>Arundineae</taxon>
        <taxon>Arundo</taxon>
    </lineage>
</organism>
<dbReference type="EMBL" id="GBRH01276835">
    <property type="protein sequence ID" value="JAD21060.1"/>
    <property type="molecule type" value="Transcribed_RNA"/>
</dbReference>
<name>A0A0A8Y7F4_ARUDO</name>